<dbReference type="EMBL" id="JAMTCG010000001">
    <property type="protein sequence ID" value="MCP2159353.1"/>
    <property type="molecule type" value="Genomic_DNA"/>
</dbReference>
<dbReference type="RefSeq" id="WP_253652925.1">
    <property type="nucleotide sequence ID" value="NZ_BAAAOE010000004.1"/>
</dbReference>
<reference evidence="3 4" key="1">
    <citation type="submission" date="2022-06" db="EMBL/GenBank/DDBJ databases">
        <title>Genomic Encyclopedia of Archaeal and Bacterial Type Strains, Phase II (KMG-II): from individual species to whole genera.</title>
        <authorList>
            <person name="Goeker M."/>
        </authorList>
    </citation>
    <scope>NUCLEOTIDE SEQUENCE [LARGE SCALE GENOMIC DNA]</scope>
    <source>
        <strain evidence="3 4">DSM 45037</strain>
    </source>
</reference>
<feature type="region of interest" description="Disordered" evidence="1">
    <location>
        <begin position="39"/>
        <end position="59"/>
    </location>
</feature>
<organism evidence="3 4">
    <name type="scientific">Williamsia serinedens</name>
    <dbReference type="NCBI Taxonomy" id="391736"/>
    <lineage>
        <taxon>Bacteria</taxon>
        <taxon>Bacillati</taxon>
        <taxon>Actinomycetota</taxon>
        <taxon>Actinomycetes</taxon>
        <taxon>Mycobacteriales</taxon>
        <taxon>Nocardiaceae</taxon>
        <taxon>Williamsia</taxon>
    </lineage>
</organism>
<sequence length="201" mass="21562">MRAMVADYRAWRALGPGGLPANPLGWAATTALGRLGRDTLSVAGDPAPSPDLSLPDRGARPAMAPYPVPHRQLDQIPDASIVDDLVARVDALGRESGNRLARSRFERHHDAVVVDDPLSPWARRSGGEVAHVHPGQGSLHVVAAPSDVATIVGARWGERHPLAGRPLLRLPDGYLFLYAPRDASELDTVVRIVERVVATAR</sequence>
<dbReference type="InterPro" id="IPR040841">
    <property type="entry name" value="Luciferase_dom"/>
</dbReference>
<evidence type="ECO:0000313" key="4">
    <source>
        <dbReference type="Proteomes" id="UP001205740"/>
    </source>
</evidence>
<dbReference type="InterPro" id="IPR048273">
    <property type="entry name" value="Luciferase"/>
</dbReference>
<dbReference type="PANTHER" id="PTHR38695">
    <property type="entry name" value="AMINO ACID PERMEASE_ SLC12A DOMAIN-CONTAINING PROTEIN"/>
    <property type="match status" value="1"/>
</dbReference>
<dbReference type="Proteomes" id="UP001205740">
    <property type="component" value="Unassembled WGS sequence"/>
</dbReference>
<dbReference type="Pfam" id="PF17648">
    <property type="entry name" value="Luciferase"/>
    <property type="match status" value="1"/>
</dbReference>
<evidence type="ECO:0000313" key="3">
    <source>
        <dbReference type="EMBL" id="MCP2159353.1"/>
    </source>
</evidence>
<proteinExistence type="predicted"/>
<protein>
    <recommendedName>
        <fullName evidence="2">Luciferase domain-containing protein</fullName>
    </recommendedName>
</protein>
<comment type="caution">
    <text evidence="3">The sequence shown here is derived from an EMBL/GenBank/DDBJ whole genome shotgun (WGS) entry which is preliminary data.</text>
</comment>
<keyword evidence="4" id="KW-1185">Reference proteome</keyword>
<evidence type="ECO:0000256" key="1">
    <source>
        <dbReference type="SAM" id="MobiDB-lite"/>
    </source>
</evidence>
<dbReference type="PANTHER" id="PTHR38695:SF1">
    <property type="entry name" value="AMINO ACID PERMEASE_ SLC12A DOMAIN-CONTAINING PROTEIN"/>
    <property type="match status" value="1"/>
</dbReference>
<feature type="domain" description="Luciferase" evidence="2">
    <location>
        <begin position="126"/>
        <end position="194"/>
    </location>
</feature>
<evidence type="ECO:0000259" key="2">
    <source>
        <dbReference type="Pfam" id="PF17648"/>
    </source>
</evidence>
<accession>A0ABT1H0Q8</accession>
<gene>
    <name evidence="3" type="ORF">LX12_000517</name>
</gene>
<name>A0ABT1H0Q8_9NOCA</name>